<protein>
    <recommendedName>
        <fullName evidence="8">Na(+)-translocating NADH-quinone reductase subunit A</fullName>
        <shortName evidence="8">Na(+)-NQR subunit A</shortName>
        <shortName evidence="8">Na(+)-translocating NQR subunit A</shortName>
        <ecNumber evidence="8">7.2.1.1</ecNumber>
    </recommendedName>
    <alternativeName>
        <fullName evidence="8">NQR complex subunit A</fullName>
    </alternativeName>
    <alternativeName>
        <fullName evidence="8">NQR-1 subunit A</fullName>
    </alternativeName>
</protein>
<comment type="subunit">
    <text evidence="8">Composed of six subunits; NqrA, NqrB, NqrC, NqrD, NqrE and NqrF.</text>
</comment>
<dbReference type="Pfam" id="PF24836">
    <property type="entry name" value="NQRA_2nd"/>
    <property type="match status" value="1"/>
</dbReference>
<sequence length="449" mass="49024">MATIKAKRGLDLPIHGAVSTSEIVSRLDVTRVALLPQECWGAKVRLLAQEGDEVRVGTPLFADRRDENVVYASPAAGKVSHVYRGLRRAVLAIEIEVSGFKEAEPFEPMDVDRSSAEDIKNALIGSGLWPSLRRRPFDKVAQTTDEPAGIVVMAYDSSPLAPDLTKVVEGRDQDIDAGLTALAKLTKGKVHVCVKKGVQWGKFCEDGVLVHHMEGPHPVGTAGFAIHKLCPAGANRPVWYAGIQDVADIGQLLRSGKRPTERVVAITGPAAKTPQLVRTRPGADLTQLCKDASTAKVTRLVNGSPLWGKKAAEDNHSNYLGRWNQQITVLEDDVQRDLIGWALPISGRYTQTNTVFDKFFRKTFKYDTDTNGSLRAIVPIGQYESVMPLDVLATQLIKALASNDMESAEKLGVLELAEEDLALCQFVDPSKVPITDMLRDMLTTIEKEG</sequence>
<dbReference type="OrthoDB" id="9774536at2"/>
<evidence type="ECO:0000259" key="11">
    <source>
        <dbReference type="Pfam" id="PF24836"/>
    </source>
</evidence>
<keyword evidence="5 8" id="KW-0406">Ion transport</keyword>
<dbReference type="RefSeq" id="WP_145201420.1">
    <property type="nucleotide sequence ID" value="NZ_CP036434.1"/>
</dbReference>
<dbReference type="GO" id="GO:0016655">
    <property type="term" value="F:oxidoreductase activity, acting on NAD(P)H, quinone or similar compound as acceptor"/>
    <property type="evidence" value="ECO:0007669"/>
    <property type="project" value="UniProtKB-UniRule"/>
</dbReference>
<keyword evidence="3 8" id="KW-0520">NAD</keyword>
<keyword evidence="13" id="KW-1185">Reference proteome</keyword>
<keyword evidence="7 8" id="KW-0739">Sodium transport</keyword>
<keyword evidence="6 8" id="KW-0830">Ubiquinone</keyword>
<dbReference type="EMBL" id="CP036434">
    <property type="protein sequence ID" value="QDV08552.1"/>
    <property type="molecule type" value="Genomic_DNA"/>
</dbReference>
<dbReference type="InterPro" id="IPR008703">
    <property type="entry name" value="NqrA"/>
</dbReference>
<comment type="similarity">
    <text evidence="8">Belongs to the NqrA family.</text>
</comment>
<evidence type="ECO:0000256" key="2">
    <source>
        <dbReference type="ARBA" id="ARBA00022967"/>
    </source>
</evidence>
<keyword evidence="2 8" id="KW-1278">Translocase</keyword>
<dbReference type="InterPro" id="IPR056147">
    <property type="entry name" value="NQRA_N"/>
</dbReference>
<evidence type="ECO:0000256" key="7">
    <source>
        <dbReference type="ARBA" id="ARBA00023201"/>
    </source>
</evidence>
<comment type="function">
    <text evidence="8">NQR complex catalyzes the reduction of ubiquinone-1 to ubiquinol by two successive reactions, coupled with the transport of Na(+) ions from the cytoplasm to the periplasm. NqrA to NqrE are probably involved in the second step, the conversion of ubisemiquinone to ubiquinol.</text>
</comment>
<evidence type="ECO:0000256" key="4">
    <source>
        <dbReference type="ARBA" id="ARBA00023053"/>
    </source>
</evidence>
<accession>A0A518EWS9</accession>
<evidence type="ECO:0000313" key="12">
    <source>
        <dbReference type="EMBL" id="QDV08552.1"/>
    </source>
</evidence>
<dbReference type="NCBIfam" id="TIGR01936">
    <property type="entry name" value="nqrA"/>
    <property type="match status" value="1"/>
</dbReference>
<dbReference type="InterPro" id="IPR056148">
    <property type="entry name" value="NQRA_2nd"/>
</dbReference>
<dbReference type="AlphaFoldDB" id="A0A518EWS9"/>
<evidence type="ECO:0000256" key="6">
    <source>
        <dbReference type="ARBA" id="ARBA00023075"/>
    </source>
</evidence>
<dbReference type="InterPro" id="IPR022615">
    <property type="entry name" value="NqrA_C_domain"/>
</dbReference>
<evidence type="ECO:0000313" key="13">
    <source>
        <dbReference type="Proteomes" id="UP000320390"/>
    </source>
</evidence>
<name>A0A518EWS9_9BACT</name>
<dbReference type="Pfam" id="PF11973">
    <property type="entry name" value="NQRA_SLBB"/>
    <property type="match status" value="1"/>
</dbReference>
<keyword evidence="4 8" id="KW-0915">Sodium</keyword>
<feature type="domain" description="NqrA second alpha/beta" evidence="11">
    <location>
        <begin position="115"/>
        <end position="257"/>
    </location>
</feature>
<evidence type="ECO:0000256" key="1">
    <source>
        <dbReference type="ARBA" id="ARBA00022448"/>
    </source>
</evidence>
<evidence type="ECO:0000256" key="5">
    <source>
        <dbReference type="ARBA" id="ARBA00023065"/>
    </source>
</evidence>
<keyword evidence="12" id="KW-0560">Oxidoreductase</keyword>
<dbReference type="PANTHER" id="PTHR37839:SF1">
    <property type="entry name" value="NA(+)-TRANSLOCATING NADH-QUINONE REDUCTASE SUBUNIT A"/>
    <property type="match status" value="1"/>
</dbReference>
<feature type="domain" description="NqrA N-terminal barrel-sandwich hybrid" evidence="9">
    <location>
        <begin position="4"/>
        <end position="97"/>
    </location>
</feature>
<feature type="domain" description="Na(+)-translocating NADH-quinone reductase subunit A C-terminal" evidence="10">
    <location>
        <begin position="263"/>
        <end position="311"/>
    </location>
</feature>
<evidence type="ECO:0000256" key="3">
    <source>
        <dbReference type="ARBA" id="ARBA00023027"/>
    </source>
</evidence>
<reference evidence="12 13" key="1">
    <citation type="submission" date="2019-02" db="EMBL/GenBank/DDBJ databases">
        <title>Deep-cultivation of Planctomycetes and their phenomic and genomic characterization uncovers novel biology.</title>
        <authorList>
            <person name="Wiegand S."/>
            <person name="Jogler M."/>
            <person name="Boedeker C."/>
            <person name="Pinto D."/>
            <person name="Vollmers J."/>
            <person name="Rivas-Marin E."/>
            <person name="Kohn T."/>
            <person name="Peeters S.H."/>
            <person name="Heuer A."/>
            <person name="Rast P."/>
            <person name="Oberbeckmann S."/>
            <person name="Bunk B."/>
            <person name="Jeske O."/>
            <person name="Meyerdierks A."/>
            <person name="Storesund J.E."/>
            <person name="Kallscheuer N."/>
            <person name="Luecker S."/>
            <person name="Lage O.M."/>
            <person name="Pohl T."/>
            <person name="Merkel B.J."/>
            <person name="Hornburger P."/>
            <person name="Mueller R.-W."/>
            <person name="Bruemmer F."/>
            <person name="Labrenz M."/>
            <person name="Spormann A.M."/>
            <person name="Op den Camp H."/>
            <person name="Overmann J."/>
            <person name="Amann R."/>
            <person name="Jetten M.S.M."/>
            <person name="Mascher T."/>
            <person name="Medema M.H."/>
            <person name="Devos D.P."/>
            <person name="Kaster A.-K."/>
            <person name="Ovreas L."/>
            <person name="Rohde M."/>
            <person name="Galperin M.Y."/>
            <person name="Jogler C."/>
        </authorList>
    </citation>
    <scope>NUCLEOTIDE SEQUENCE [LARGE SCALE GENOMIC DNA]</scope>
    <source>
        <strain evidence="12 13">Poly30</strain>
    </source>
</reference>
<dbReference type="EC" id="7.2.1.1" evidence="8"/>
<dbReference type="HAMAP" id="MF_00425">
    <property type="entry name" value="NqrA"/>
    <property type="match status" value="1"/>
</dbReference>
<organism evidence="12 13">
    <name type="scientific">Saltatorellus ferox</name>
    <dbReference type="NCBI Taxonomy" id="2528018"/>
    <lineage>
        <taxon>Bacteria</taxon>
        <taxon>Pseudomonadati</taxon>
        <taxon>Planctomycetota</taxon>
        <taxon>Planctomycetia</taxon>
        <taxon>Planctomycetia incertae sedis</taxon>
        <taxon>Saltatorellus</taxon>
    </lineage>
</organism>
<evidence type="ECO:0000259" key="10">
    <source>
        <dbReference type="Pfam" id="PF11973"/>
    </source>
</evidence>
<evidence type="ECO:0000259" key="9">
    <source>
        <dbReference type="Pfam" id="PF05896"/>
    </source>
</evidence>
<gene>
    <name evidence="8 12" type="primary">nqrA</name>
    <name evidence="12" type="ORF">Poly30_41000</name>
</gene>
<dbReference type="Proteomes" id="UP000320390">
    <property type="component" value="Chromosome"/>
</dbReference>
<comment type="catalytic activity">
    <reaction evidence="8">
        <text>a ubiquinone + n Na(+)(in) + NADH + H(+) = a ubiquinol + n Na(+)(out) + NAD(+)</text>
        <dbReference type="Rhea" id="RHEA:47748"/>
        <dbReference type="Rhea" id="RHEA-COMP:9565"/>
        <dbReference type="Rhea" id="RHEA-COMP:9566"/>
        <dbReference type="ChEBI" id="CHEBI:15378"/>
        <dbReference type="ChEBI" id="CHEBI:16389"/>
        <dbReference type="ChEBI" id="CHEBI:17976"/>
        <dbReference type="ChEBI" id="CHEBI:29101"/>
        <dbReference type="ChEBI" id="CHEBI:57540"/>
        <dbReference type="ChEBI" id="CHEBI:57945"/>
        <dbReference type="EC" id="7.2.1.1"/>
    </reaction>
</comment>
<keyword evidence="1 8" id="KW-0813">Transport</keyword>
<dbReference type="PANTHER" id="PTHR37839">
    <property type="entry name" value="NA(+)-TRANSLOCATING NADH-QUINONE REDUCTASE SUBUNIT A"/>
    <property type="match status" value="1"/>
</dbReference>
<dbReference type="Pfam" id="PF05896">
    <property type="entry name" value="NQRA_N"/>
    <property type="match status" value="1"/>
</dbReference>
<proteinExistence type="inferred from homology"/>
<evidence type="ECO:0000256" key="8">
    <source>
        <dbReference type="HAMAP-Rule" id="MF_00425"/>
    </source>
</evidence>
<dbReference type="GO" id="GO:0006814">
    <property type="term" value="P:sodium ion transport"/>
    <property type="evidence" value="ECO:0007669"/>
    <property type="project" value="UniProtKB-UniRule"/>
</dbReference>